<dbReference type="Proteomes" id="UP000556200">
    <property type="component" value="Unassembled WGS sequence"/>
</dbReference>
<feature type="non-terminal residue" evidence="1">
    <location>
        <position position="108"/>
    </location>
</feature>
<comment type="caution">
    <text evidence="1">The sequence shown here is derived from an EMBL/GenBank/DDBJ whole genome shotgun (WGS) entry which is preliminary data.</text>
</comment>
<dbReference type="InterPro" id="IPR045206">
    <property type="entry name" value="Maestro_heat-like_prot"/>
</dbReference>
<dbReference type="AlphaFoldDB" id="A0A7K4RFW9"/>
<protein>
    <submittedName>
        <fullName evidence="1">MROH9 protein</fullName>
    </submittedName>
</protein>
<feature type="non-terminal residue" evidence="1">
    <location>
        <position position="1"/>
    </location>
</feature>
<dbReference type="PANTHER" id="PTHR23120:SF42">
    <property type="entry name" value="MAESTRO HEAT-LIKE REPEAT FAMILY MEMBER 3"/>
    <property type="match status" value="1"/>
</dbReference>
<gene>
    <name evidence="1" type="primary">Mroh9</name>
    <name evidence="1" type="ORF">NEOCIN_R07197</name>
</gene>
<proteinExistence type="predicted"/>
<sequence>RAAVTMWRAIVSSSRAAEKVLPELLCVLEDWPLHSTSTSDKDYSDIVSLAATRALWEIIHLPHHPEALMMYFPRLFVALLFQVFSSTAQMPVEVTTFWRRCQQEHCLP</sequence>
<dbReference type="EMBL" id="VYZA01004046">
    <property type="protein sequence ID" value="NWQ72169.1"/>
    <property type="molecule type" value="Genomic_DNA"/>
</dbReference>
<reference evidence="1 2" key="1">
    <citation type="submission" date="2019-09" db="EMBL/GenBank/DDBJ databases">
        <title>Bird 10,000 Genomes (B10K) Project - Family phase.</title>
        <authorList>
            <person name="Zhang G."/>
        </authorList>
    </citation>
    <scope>NUCLEOTIDE SEQUENCE [LARGE SCALE GENOMIC DNA]</scope>
    <source>
        <strain evidence="1">B10K-DU-004-15</strain>
        <tissue evidence="1">Mixed tissue sample</tissue>
    </source>
</reference>
<evidence type="ECO:0000313" key="2">
    <source>
        <dbReference type="Proteomes" id="UP000556200"/>
    </source>
</evidence>
<dbReference type="GO" id="GO:0005737">
    <property type="term" value="C:cytoplasm"/>
    <property type="evidence" value="ECO:0007669"/>
    <property type="project" value="TreeGrafter"/>
</dbReference>
<name>A0A7K4RFW9_9TYRA</name>
<evidence type="ECO:0000313" key="1">
    <source>
        <dbReference type="EMBL" id="NWQ72169.1"/>
    </source>
</evidence>
<dbReference type="PANTHER" id="PTHR23120">
    <property type="entry name" value="MAESTRO-RELATED HEAT DOMAIN-CONTAINING"/>
    <property type="match status" value="1"/>
</dbReference>
<organism evidence="1 2">
    <name type="scientific">Neopipo cinnamomea</name>
    <dbReference type="NCBI Taxonomy" id="456388"/>
    <lineage>
        <taxon>Eukaryota</taxon>
        <taxon>Metazoa</taxon>
        <taxon>Chordata</taxon>
        <taxon>Craniata</taxon>
        <taxon>Vertebrata</taxon>
        <taxon>Euteleostomi</taxon>
        <taxon>Archelosauria</taxon>
        <taxon>Archosauria</taxon>
        <taxon>Dinosauria</taxon>
        <taxon>Saurischia</taxon>
        <taxon>Theropoda</taxon>
        <taxon>Coelurosauria</taxon>
        <taxon>Aves</taxon>
        <taxon>Neognathae</taxon>
        <taxon>Neoaves</taxon>
        <taxon>Telluraves</taxon>
        <taxon>Australaves</taxon>
        <taxon>Passeriformes</taxon>
        <taxon>Tyrannidae</taxon>
        <taxon>Neopipo</taxon>
    </lineage>
</organism>
<keyword evidence="2" id="KW-1185">Reference proteome</keyword>
<accession>A0A7K4RFW9</accession>